<keyword evidence="5" id="KW-1185">Reference proteome</keyword>
<dbReference type="Pfam" id="PF01551">
    <property type="entry name" value="Peptidase_M23"/>
    <property type="match status" value="1"/>
</dbReference>
<protein>
    <submittedName>
        <fullName evidence="4">M23 family metallopeptidase</fullName>
    </submittedName>
</protein>
<evidence type="ECO:0000259" key="2">
    <source>
        <dbReference type="Pfam" id="PF01551"/>
    </source>
</evidence>
<dbReference type="SUPFAM" id="SSF51261">
    <property type="entry name" value="Duplicated hybrid motif"/>
    <property type="match status" value="1"/>
</dbReference>
<organism evidence="4 5">
    <name type="scientific">Wenzhouxiangella limi</name>
    <dbReference type="NCBI Taxonomy" id="2707351"/>
    <lineage>
        <taxon>Bacteria</taxon>
        <taxon>Pseudomonadati</taxon>
        <taxon>Pseudomonadota</taxon>
        <taxon>Gammaproteobacteria</taxon>
        <taxon>Chromatiales</taxon>
        <taxon>Wenzhouxiangellaceae</taxon>
        <taxon>Wenzhouxiangella</taxon>
    </lineage>
</organism>
<dbReference type="InterPro" id="IPR011055">
    <property type="entry name" value="Dup_hybrid_motif"/>
</dbReference>
<evidence type="ECO:0000259" key="3">
    <source>
        <dbReference type="Pfam" id="PF13511"/>
    </source>
</evidence>
<comment type="caution">
    <text evidence="4">The sequence shown here is derived from an EMBL/GenBank/DDBJ whole genome shotgun (WGS) entry which is preliminary data.</text>
</comment>
<name>A0A845V3U1_9GAMM</name>
<sequence length="322" mass="35270">MKLASAQLFAVLLLSGLLTVPAAWAQTIYSWTDEDGITHFTDRKPDTDREVTVQKAIAEPESPLEIRRSGPDDDPVWWFRNRLAGPLAVRLSLAESDNVVSEPELPRVFILPGETESELVTLGPLDPRRSWRYRFQTEAVVGSPEAVHRPPGPYRPPFAPGESFTIGQAFGGAFSHSDAQSFHAVDIAMPVGTAIHAARAGVVMDIARYFHRAGTDRDRDGPRANFVRILHDDGTMAVYAHLDYEGVRVHPGERVARGQYIGRSGNTGYSSGPHLHFVIQKNRDMALVSVPFEFEGAGGGAVTPRERLRLSAPDARTPGSSL</sequence>
<dbReference type="Gene3D" id="2.70.70.10">
    <property type="entry name" value="Glucose Permease (Domain IIA)"/>
    <property type="match status" value="1"/>
</dbReference>
<dbReference type="Pfam" id="PF13511">
    <property type="entry name" value="DUF4124"/>
    <property type="match status" value="1"/>
</dbReference>
<proteinExistence type="predicted"/>
<accession>A0A845V3U1</accession>
<evidence type="ECO:0000313" key="4">
    <source>
        <dbReference type="EMBL" id="NDY94901.1"/>
    </source>
</evidence>
<dbReference type="InterPro" id="IPR050570">
    <property type="entry name" value="Cell_wall_metabolism_enzyme"/>
</dbReference>
<dbReference type="GO" id="GO:0004222">
    <property type="term" value="F:metalloendopeptidase activity"/>
    <property type="evidence" value="ECO:0007669"/>
    <property type="project" value="TreeGrafter"/>
</dbReference>
<feature type="signal peptide" evidence="1">
    <location>
        <begin position="1"/>
        <end position="25"/>
    </location>
</feature>
<keyword evidence="1" id="KW-0732">Signal</keyword>
<feature type="domain" description="M23ase beta-sheet core" evidence="2">
    <location>
        <begin position="184"/>
        <end position="283"/>
    </location>
</feature>
<reference evidence="4 5" key="1">
    <citation type="submission" date="2020-02" db="EMBL/GenBank/DDBJ databases">
        <authorList>
            <person name="Zhang X.-Y."/>
        </authorList>
    </citation>
    <scope>NUCLEOTIDE SEQUENCE [LARGE SCALE GENOMIC DNA]</scope>
    <source>
        <strain evidence="4 5">C33</strain>
    </source>
</reference>
<dbReference type="AlphaFoldDB" id="A0A845V3U1"/>
<dbReference type="Proteomes" id="UP000484885">
    <property type="component" value="Unassembled WGS sequence"/>
</dbReference>
<evidence type="ECO:0000256" key="1">
    <source>
        <dbReference type="SAM" id="SignalP"/>
    </source>
</evidence>
<dbReference type="InterPro" id="IPR025392">
    <property type="entry name" value="DUF4124"/>
</dbReference>
<evidence type="ECO:0000313" key="5">
    <source>
        <dbReference type="Proteomes" id="UP000484885"/>
    </source>
</evidence>
<gene>
    <name evidence="4" type="ORF">G3I74_04070</name>
</gene>
<dbReference type="EMBL" id="JAAGSC010000033">
    <property type="protein sequence ID" value="NDY94901.1"/>
    <property type="molecule type" value="Genomic_DNA"/>
</dbReference>
<feature type="domain" description="DUF4124" evidence="3">
    <location>
        <begin position="18"/>
        <end position="56"/>
    </location>
</feature>
<dbReference type="RefSeq" id="WP_164210315.1">
    <property type="nucleotide sequence ID" value="NZ_JAAGSC010000033.1"/>
</dbReference>
<dbReference type="CDD" id="cd12797">
    <property type="entry name" value="M23_peptidase"/>
    <property type="match status" value="1"/>
</dbReference>
<feature type="chain" id="PRO_5033063152" evidence="1">
    <location>
        <begin position="26"/>
        <end position="322"/>
    </location>
</feature>
<dbReference type="PANTHER" id="PTHR21666">
    <property type="entry name" value="PEPTIDASE-RELATED"/>
    <property type="match status" value="1"/>
</dbReference>
<dbReference type="PANTHER" id="PTHR21666:SF294">
    <property type="entry name" value="PEPTIDASE M23"/>
    <property type="match status" value="1"/>
</dbReference>
<dbReference type="InterPro" id="IPR016047">
    <property type="entry name" value="M23ase_b-sheet_dom"/>
</dbReference>